<evidence type="ECO:0000256" key="1">
    <source>
        <dbReference type="SAM" id="MobiDB-lite"/>
    </source>
</evidence>
<reference evidence="3 4" key="1">
    <citation type="submission" date="2020-02" db="EMBL/GenBank/DDBJ databases">
        <title>Bacillus aquiflavi sp. nov., isolated from yellow water of strong flavor Chinese baijiu in Yibin region of China.</title>
        <authorList>
            <person name="Xie J."/>
        </authorList>
    </citation>
    <scope>NUCLEOTIDE SEQUENCE [LARGE SCALE GENOMIC DNA]</scope>
    <source>
        <strain evidence="3 4">3H-10</strain>
    </source>
</reference>
<gene>
    <name evidence="3" type="ORF">G4D64_17030</name>
    <name evidence="2" type="ORF">H1Z61_17135</name>
</gene>
<feature type="region of interest" description="Disordered" evidence="1">
    <location>
        <begin position="1"/>
        <end position="21"/>
    </location>
</feature>
<reference evidence="2 5" key="2">
    <citation type="submission" date="2020-07" db="EMBL/GenBank/DDBJ databases">
        <authorList>
            <person name="Feng H."/>
        </authorList>
    </citation>
    <scope>NUCLEOTIDE SEQUENCE [LARGE SCALE GENOMIC DNA]</scope>
    <source>
        <strain evidence="2">S-12</strain>
        <strain evidence="5">s-12</strain>
    </source>
</reference>
<dbReference type="Proteomes" id="UP000472971">
    <property type="component" value="Unassembled WGS sequence"/>
</dbReference>
<evidence type="ECO:0000313" key="3">
    <source>
        <dbReference type="EMBL" id="NEY83151.1"/>
    </source>
</evidence>
<accession>A0A6B3W5Y6</accession>
<evidence type="ECO:0000313" key="4">
    <source>
        <dbReference type="Proteomes" id="UP000472971"/>
    </source>
</evidence>
<keyword evidence="4" id="KW-1185">Reference proteome</keyword>
<sequence>MSVGEGSKKANGDEKVLKGKDVYGPYYDDAKKLYKQNPDWYPNPDESTIVKGEELTRVRNEYDTLVKNGVLEKGHHKKGLSFGGENVPENIKFTGESTIKSSEFNGLDMDFYHELGYGKENVKMLKIHQTENGVFIFGNNPSHTEVTKFQNKVLRWRKQNGLR</sequence>
<dbReference type="EMBL" id="JACEIO010000081">
    <property type="protein sequence ID" value="MBA4538801.1"/>
    <property type="molecule type" value="Genomic_DNA"/>
</dbReference>
<evidence type="ECO:0000313" key="5">
    <source>
        <dbReference type="Proteomes" id="UP000570010"/>
    </source>
</evidence>
<comment type="caution">
    <text evidence="3">The sequence shown here is derived from an EMBL/GenBank/DDBJ whole genome shotgun (WGS) entry which is preliminary data.</text>
</comment>
<dbReference type="Proteomes" id="UP000570010">
    <property type="component" value="Unassembled WGS sequence"/>
</dbReference>
<name>A0A6B3W5Y6_9BACI</name>
<proteinExistence type="predicted"/>
<protein>
    <submittedName>
        <fullName evidence="3">Uncharacterized protein</fullName>
    </submittedName>
</protein>
<organism evidence="3 4">
    <name type="scientific">Bacillus aquiflavi</name>
    <dbReference type="NCBI Taxonomy" id="2672567"/>
    <lineage>
        <taxon>Bacteria</taxon>
        <taxon>Bacillati</taxon>
        <taxon>Bacillota</taxon>
        <taxon>Bacilli</taxon>
        <taxon>Bacillales</taxon>
        <taxon>Bacillaceae</taxon>
        <taxon>Bacillus</taxon>
    </lineage>
</organism>
<dbReference type="AlphaFoldDB" id="A0A6B3W5Y6"/>
<evidence type="ECO:0000313" key="2">
    <source>
        <dbReference type="EMBL" id="MBA4538801.1"/>
    </source>
</evidence>
<dbReference type="EMBL" id="JAAIWN010000083">
    <property type="protein sequence ID" value="NEY83151.1"/>
    <property type="molecule type" value="Genomic_DNA"/>
</dbReference>